<evidence type="ECO:0000313" key="3">
    <source>
        <dbReference type="Proteomes" id="UP000587396"/>
    </source>
</evidence>
<feature type="transmembrane region" description="Helical" evidence="1">
    <location>
        <begin position="128"/>
        <end position="156"/>
    </location>
</feature>
<dbReference type="RefSeq" id="WP_185905187.1">
    <property type="nucleotide sequence ID" value="NZ_JACMSE010000005.1"/>
</dbReference>
<feature type="transmembrane region" description="Helical" evidence="1">
    <location>
        <begin position="426"/>
        <end position="446"/>
    </location>
</feature>
<proteinExistence type="predicted"/>
<keyword evidence="1" id="KW-0812">Transmembrane</keyword>
<organism evidence="2 3">
    <name type="scientific">Gordonibacter massiliensis</name>
    <name type="common">ex Traore et al. 2017</name>
    <dbReference type="NCBI Taxonomy" id="1841863"/>
    <lineage>
        <taxon>Bacteria</taxon>
        <taxon>Bacillati</taxon>
        <taxon>Actinomycetota</taxon>
        <taxon>Coriobacteriia</taxon>
        <taxon>Eggerthellales</taxon>
        <taxon>Eggerthellaceae</taxon>
        <taxon>Gordonibacter</taxon>
    </lineage>
</organism>
<feature type="transmembrane region" description="Helical" evidence="1">
    <location>
        <begin position="67"/>
        <end position="96"/>
    </location>
</feature>
<feature type="transmembrane region" description="Helical" evidence="1">
    <location>
        <begin position="458"/>
        <end position="475"/>
    </location>
</feature>
<evidence type="ECO:0000313" key="2">
    <source>
        <dbReference type="EMBL" id="MBC2889332.1"/>
    </source>
</evidence>
<feature type="transmembrane region" description="Helical" evidence="1">
    <location>
        <begin position="481"/>
        <end position="498"/>
    </location>
</feature>
<dbReference type="Proteomes" id="UP000587396">
    <property type="component" value="Unassembled WGS sequence"/>
</dbReference>
<comment type="caution">
    <text evidence="2">The sequence shown here is derived from an EMBL/GenBank/DDBJ whole genome shotgun (WGS) entry which is preliminary data.</text>
</comment>
<dbReference type="EMBL" id="JACMSE010000005">
    <property type="protein sequence ID" value="MBC2889332.1"/>
    <property type="molecule type" value="Genomic_DNA"/>
</dbReference>
<dbReference type="AlphaFoldDB" id="A0A842JB00"/>
<name>A0A842JB00_9ACTN</name>
<feature type="transmembrane region" description="Helical" evidence="1">
    <location>
        <begin position="331"/>
        <end position="364"/>
    </location>
</feature>
<keyword evidence="3" id="KW-1185">Reference proteome</keyword>
<reference evidence="2 3" key="1">
    <citation type="submission" date="2020-08" db="EMBL/GenBank/DDBJ databases">
        <authorList>
            <person name="Liu C."/>
            <person name="Sun Q."/>
        </authorList>
    </citation>
    <scope>NUCLEOTIDE SEQUENCE [LARGE SCALE GENOMIC DNA]</scope>
    <source>
        <strain evidence="2 3">N22</strain>
    </source>
</reference>
<evidence type="ECO:0000256" key="1">
    <source>
        <dbReference type="SAM" id="Phobius"/>
    </source>
</evidence>
<keyword evidence="1" id="KW-1133">Transmembrane helix</keyword>
<feature type="transmembrane region" description="Helical" evidence="1">
    <location>
        <begin position="391"/>
        <end position="420"/>
    </location>
</feature>
<accession>A0A842JB00</accession>
<gene>
    <name evidence="2" type="ORF">H7313_08230</name>
</gene>
<protein>
    <submittedName>
        <fullName evidence="2">Uncharacterized protein</fullName>
    </submittedName>
</protein>
<sequence length="506" mass="51294">MGDVRLLLWLRVRHARTFLVRAMHIVGTDIQNDRDLGERAYQLYAAAALLVVCVLVWFWAIDTVEGAFAALGPAVAAALLPLALAVPAAVFAAVAFSGLRASPLKFSHPDVAYLAGSSVRSAALAGTAFAAAALAGGVLAALAGYLLGAGMAAALGAFASPLATACCAALSVAAAIGGGWLVGLARLALPRAVRRRRAGLAALALATMIVAGLAGALSVAAAPLALAEPGFAAFACVGAAVLVGAESVGLALLARRADIVRAVEDSSLYADLQPFGPFSPLDPTVVADYRRRCKLARRGPRLRLPAATGPGALVARSALTIVRQHEGVPDLLMLGIAVTPFGVVALTGALGPVGLLFWLAMLVAAPQGRREATRAFRDDMRVRLVRDRLPFGTLALLALDSLPAFAVVALLSCAVVPFAIPAGASTAASLALAVLLNAAALLSCGLDAVRLGAGGLRPWSEGALVALAATCGALSFAPSPWLAVAGAAFVCLVVAWMIRGGAERAR</sequence>
<keyword evidence="1" id="KW-0472">Membrane</keyword>
<feature type="transmembrane region" description="Helical" evidence="1">
    <location>
        <begin position="200"/>
        <end position="225"/>
    </location>
</feature>
<feature type="transmembrane region" description="Helical" evidence="1">
    <location>
        <begin position="302"/>
        <end position="319"/>
    </location>
</feature>
<feature type="transmembrane region" description="Helical" evidence="1">
    <location>
        <begin position="231"/>
        <end position="253"/>
    </location>
</feature>
<feature type="transmembrane region" description="Helical" evidence="1">
    <location>
        <begin position="43"/>
        <end position="61"/>
    </location>
</feature>
<feature type="transmembrane region" description="Helical" evidence="1">
    <location>
        <begin position="162"/>
        <end position="188"/>
    </location>
</feature>